<dbReference type="OrthoDB" id="43972at2157"/>
<reference evidence="2 3" key="1">
    <citation type="submission" date="2018-05" db="EMBL/GenBank/DDBJ databases">
        <title>Complete Genome Sequences of Extremely Thermoacidophilic, Metal-Mobilizing Type-Strain Members of the Archaeal Family Sulfolobaceae: Acidianus brierleyi DSM-1651T, Acidianus sulfidivorans DSM-18786T, Metallosphaera hakonensis DSM-7519T, and Metallosphaera prunae DSM-10039T.</title>
        <authorList>
            <person name="Counts J.A."/>
            <person name="Kelly R.M."/>
        </authorList>
    </citation>
    <scope>NUCLEOTIDE SEQUENCE [LARGE SCALE GENOMIC DNA]</scope>
    <source>
        <strain evidence="2 3">DSM 1651</strain>
    </source>
</reference>
<organism evidence="2 3">
    <name type="scientific">Acidianus brierleyi</name>
    <dbReference type="NCBI Taxonomy" id="41673"/>
    <lineage>
        <taxon>Archaea</taxon>
        <taxon>Thermoproteota</taxon>
        <taxon>Thermoprotei</taxon>
        <taxon>Sulfolobales</taxon>
        <taxon>Sulfolobaceae</taxon>
        <taxon>Acidianus</taxon>
    </lineage>
</organism>
<dbReference type="Proteomes" id="UP000248044">
    <property type="component" value="Chromosome"/>
</dbReference>
<keyword evidence="1" id="KW-1133">Transmembrane helix</keyword>
<name>A0A2U9IHW8_9CREN</name>
<feature type="transmembrane region" description="Helical" evidence="1">
    <location>
        <begin position="66"/>
        <end position="83"/>
    </location>
</feature>
<sequence>MQVQILIAILSFLLGITEGLNVYKGPLFSLYLRKFNRKIESYTLPFFMIIFILWTIIFAKFSITSVLMVGIFIVLTYLMKLLIWKYHHYTGSFSPSLMTAIKWVLINSLINMEFILPLFLVLMNVLYYFIYIIANFSPKIVLSISNEDVLRGFAMLNMEIINIILGIVLGLILILMK</sequence>
<dbReference type="KEGG" id="abri:DFR85_14295"/>
<accession>A0A2U9IHW8</accession>
<keyword evidence="3" id="KW-1185">Reference proteome</keyword>
<evidence type="ECO:0000313" key="2">
    <source>
        <dbReference type="EMBL" id="AWR95585.1"/>
    </source>
</evidence>
<dbReference type="AlphaFoldDB" id="A0A2U9IHW8"/>
<keyword evidence="1" id="KW-0812">Transmembrane</keyword>
<feature type="transmembrane region" description="Helical" evidence="1">
    <location>
        <begin position="43"/>
        <end position="59"/>
    </location>
</feature>
<evidence type="ECO:0000313" key="3">
    <source>
        <dbReference type="Proteomes" id="UP000248044"/>
    </source>
</evidence>
<proteinExistence type="predicted"/>
<gene>
    <name evidence="2" type="ORF">DFR85_14295</name>
</gene>
<feature type="transmembrane region" description="Helical" evidence="1">
    <location>
        <begin position="154"/>
        <end position="176"/>
    </location>
</feature>
<dbReference type="GeneID" id="36833349"/>
<protein>
    <submittedName>
        <fullName evidence="2">Uncharacterized protein</fullName>
    </submittedName>
</protein>
<keyword evidence="1" id="KW-0472">Membrane</keyword>
<evidence type="ECO:0000256" key="1">
    <source>
        <dbReference type="SAM" id="Phobius"/>
    </source>
</evidence>
<dbReference type="RefSeq" id="WP_110271463.1">
    <property type="nucleotide sequence ID" value="NZ_CP029289.2"/>
</dbReference>
<feature type="transmembrane region" description="Helical" evidence="1">
    <location>
        <begin position="114"/>
        <end position="134"/>
    </location>
</feature>
<dbReference type="EMBL" id="CP029289">
    <property type="protein sequence ID" value="AWR95585.1"/>
    <property type="molecule type" value="Genomic_DNA"/>
</dbReference>